<evidence type="ECO:0000313" key="3">
    <source>
        <dbReference type="EMBL" id="GLQ10261.1"/>
    </source>
</evidence>
<dbReference type="RefSeq" id="WP_284390728.1">
    <property type="nucleotide sequence ID" value="NZ_BSNG01000001.1"/>
</dbReference>
<comment type="caution">
    <text evidence="3">The sequence shown here is derived from an EMBL/GenBank/DDBJ whole genome shotgun (WGS) entry which is preliminary data.</text>
</comment>
<evidence type="ECO:0000259" key="2">
    <source>
        <dbReference type="Pfam" id="PF07992"/>
    </source>
</evidence>
<dbReference type="SUPFAM" id="SSF51971">
    <property type="entry name" value="Nucleotide-binding domain"/>
    <property type="match status" value="1"/>
</dbReference>
<dbReference type="InterPro" id="IPR051691">
    <property type="entry name" value="Metab_Enz_Cyan_OpOx_G3PDH"/>
</dbReference>
<dbReference type="EMBL" id="BSNG01000001">
    <property type="protein sequence ID" value="GLQ10261.1"/>
    <property type="molecule type" value="Genomic_DNA"/>
</dbReference>
<protein>
    <recommendedName>
        <fullName evidence="2">FAD/NAD(P)-binding domain-containing protein</fullName>
    </recommendedName>
</protein>
<organism evidence="3 4">
    <name type="scientific">Devosia yakushimensis</name>
    <dbReference type="NCBI Taxonomy" id="470028"/>
    <lineage>
        <taxon>Bacteria</taxon>
        <taxon>Pseudomonadati</taxon>
        <taxon>Pseudomonadota</taxon>
        <taxon>Alphaproteobacteria</taxon>
        <taxon>Hyphomicrobiales</taxon>
        <taxon>Devosiaceae</taxon>
        <taxon>Devosia</taxon>
    </lineage>
</organism>
<reference evidence="3" key="1">
    <citation type="journal article" date="2014" name="Int. J. Syst. Evol. Microbiol.">
        <title>Complete genome of a new Firmicutes species belonging to the dominant human colonic microbiota ('Ruminococcus bicirculans') reveals two chromosomes and a selective capacity to utilize plant glucans.</title>
        <authorList>
            <consortium name="NISC Comparative Sequencing Program"/>
            <person name="Wegmann U."/>
            <person name="Louis P."/>
            <person name="Goesmann A."/>
            <person name="Henrissat B."/>
            <person name="Duncan S.H."/>
            <person name="Flint H.J."/>
        </authorList>
    </citation>
    <scope>NUCLEOTIDE SEQUENCE</scope>
    <source>
        <strain evidence="3">NBRC 103855</strain>
    </source>
</reference>
<dbReference type="Pfam" id="PF07992">
    <property type="entry name" value="Pyr_redox_2"/>
    <property type="match status" value="1"/>
</dbReference>
<dbReference type="PANTHER" id="PTHR42949:SF3">
    <property type="entry name" value="ANAEROBIC GLYCEROL-3-PHOSPHATE DEHYDROGENASE SUBUNIT B"/>
    <property type="match status" value="1"/>
</dbReference>
<sequence length="656" mass="67961">MTAQPHRLANGPHQLAGRLIDRGKPLQFRLDGRIISGFAGDSILSAALAAGIDTIGLRAKSPMALGTRFAPPILPARSAGDASRALPMHRVPATDGADYLTSVDMAQRHNLIGRLLRPAHSLGVRLDGGALAQPWLDSPVNAEQHCDLLVIGGGVTGMAAALAGAKAGLSVVLSESASALGGHSRLFGTQDGEETPDESIARLSAAVAAAGVVIWLGAEVTTLRPGLVRIHIVDATGPEGRVVLVHTPRIVLATGAVERLPVFSGNRLPGVAGALEAFELADRYGIWPGQTALIATASSAAYRLAMLASDAGVTVTRILDARPQPQSRFIEFAKAYGITMAPGLVPASATARKGQGMALTPHLAIGRQTTPETPLAADRLVVCGGWQPDLTLWHMAGGHSQWNAATSRLEALDGPGGIILAGAASGYLSRHAAIASGDDAVDRLLGRDRKPVHEVVIDPIHETADAPCPIGPDGPDDAAPAMLDGGIRLLERPAIAARPRRPLWRPRPQLWSLADTPQPLDIAAIAAGVQLGAIPAASAGIVAAERVGMAVPSTGPAPIQNTGELPLVPAFLAGRFGDDAGLWLVAATEARRLEPGSLIHRSSQQSHPSEAIGVVLRDTAQGAIALIARDPPQTLSLRDHGRAIEIRLVSPYTAEG</sequence>
<keyword evidence="4" id="KW-1185">Reference proteome</keyword>
<accession>A0ABQ5UEB7</accession>
<evidence type="ECO:0000256" key="1">
    <source>
        <dbReference type="ARBA" id="ARBA00023002"/>
    </source>
</evidence>
<dbReference type="Pfam" id="PF13510">
    <property type="entry name" value="Fer2_4"/>
    <property type="match status" value="1"/>
</dbReference>
<dbReference type="InterPro" id="IPR042204">
    <property type="entry name" value="2Fe-2S-bd_N"/>
</dbReference>
<dbReference type="InterPro" id="IPR023753">
    <property type="entry name" value="FAD/NAD-binding_dom"/>
</dbReference>
<gene>
    <name evidence="3" type="ORF">GCM10007913_21930</name>
</gene>
<dbReference type="Gene3D" id="3.50.50.60">
    <property type="entry name" value="FAD/NAD(P)-binding domain"/>
    <property type="match status" value="1"/>
</dbReference>
<reference evidence="3" key="2">
    <citation type="submission" date="2023-01" db="EMBL/GenBank/DDBJ databases">
        <title>Draft genome sequence of Devosia yakushimensis strain NBRC 103855.</title>
        <authorList>
            <person name="Sun Q."/>
            <person name="Mori K."/>
        </authorList>
    </citation>
    <scope>NUCLEOTIDE SEQUENCE</scope>
    <source>
        <strain evidence="3">NBRC 103855</strain>
    </source>
</reference>
<dbReference type="Gene3D" id="3.10.20.440">
    <property type="entry name" value="2Fe-2S iron-sulphur cluster binding domain, sarcosine oxidase, alpha subunit, N-terminal domain"/>
    <property type="match status" value="1"/>
</dbReference>
<name>A0ABQ5UEB7_9HYPH</name>
<dbReference type="PRINTS" id="PR00411">
    <property type="entry name" value="PNDRDTASEI"/>
</dbReference>
<evidence type="ECO:0000313" key="4">
    <source>
        <dbReference type="Proteomes" id="UP001161406"/>
    </source>
</evidence>
<proteinExistence type="predicted"/>
<keyword evidence="1" id="KW-0560">Oxidoreductase</keyword>
<dbReference type="InterPro" id="IPR036188">
    <property type="entry name" value="FAD/NAD-bd_sf"/>
</dbReference>
<dbReference type="PANTHER" id="PTHR42949">
    <property type="entry name" value="ANAEROBIC GLYCEROL-3-PHOSPHATE DEHYDROGENASE SUBUNIT B"/>
    <property type="match status" value="1"/>
</dbReference>
<feature type="domain" description="FAD/NAD(P)-binding" evidence="2">
    <location>
        <begin position="147"/>
        <end position="392"/>
    </location>
</feature>
<dbReference type="Proteomes" id="UP001161406">
    <property type="component" value="Unassembled WGS sequence"/>
</dbReference>